<reference evidence="2 3" key="1">
    <citation type="submission" date="2018-05" db="EMBL/GenBank/DDBJ databases">
        <title>Rhodobacteraceae gen. nov., sp. nov. isolated from sea water.</title>
        <authorList>
            <person name="Ren Y."/>
        </authorList>
    </citation>
    <scope>NUCLEOTIDE SEQUENCE [LARGE SCALE GENOMIC DNA]</scope>
    <source>
        <strain evidence="2 3">TG-679</strain>
    </source>
</reference>
<dbReference type="PANTHER" id="PTHR36573">
    <property type="entry name" value="INTERMEMBRANE PHOSPHOLIPID TRANSPORT SYSTEM BINDING PROTEIN MLAC"/>
    <property type="match status" value="1"/>
</dbReference>
<sequence length="203" mass="21698">MRSFTVNDLTLTRRGFAALLGAAAAMPGAAVALTDAQAQQLVTSLVADIQKVINSGKSTGAILSDFERIFERYADVPTIARFSLGVAARSASASELRAYTDAYSGYVADKYGRRFQEFKGGDITVKRVRAEGKYTVVQSVANLRGESPVAVDFHISDRSGSPKVFNVIIEGINMLTTERTEIGALLDRAGGSVSRLTQQLKAG</sequence>
<protein>
    <submittedName>
        <fullName evidence="2">ABC transporter</fullName>
    </submittedName>
</protein>
<dbReference type="EMBL" id="QGKU01000032">
    <property type="protein sequence ID" value="PWR02769.1"/>
    <property type="molecule type" value="Genomic_DNA"/>
</dbReference>
<feature type="chain" id="PRO_5016101928" evidence="1">
    <location>
        <begin position="33"/>
        <end position="203"/>
    </location>
</feature>
<dbReference type="Gene3D" id="3.10.450.710">
    <property type="entry name" value="Tgt2/MlaC"/>
    <property type="match status" value="1"/>
</dbReference>
<comment type="caution">
    <text evidence="2">The sequence shown here is derived from an EMBL/GenBank/DDBJ whole genome shotgun (WGS) entry which is preliminary data.</text>
</comment>
<dbReference type="InterPro" id="IPR008869">
    <property type="entry name" value="MlaC/ttg2D"/>
</dbReference>
<dbReference type="Proteomes" id="UP000245680">
    <property type="component" value="Unassembled WGS sequence"/>
</dbReference>
<dbReference type="PANTHER" id="PTHR36573:SF1">
    <property type="entry name" value="INTERMEMBRANE PHOSPHOLIPID TRANSPORT SYSTEM BINDING PROTEIN MLAC"/>
    <property type="match status" value="1"/>
</dbReference>
<dbReference type="RefSeq" id="WP_109811430.1">
    <property type="nucleotide sequence ID" value="NZ_QGKU01000032.1"/>
</dbReference>
<dbReference type="Pfam" id="PF05494">
    <property type="entry name" value="MlaC"/>
    <property type="match status" value="1"/>
</dbReference>
<keyword evidence="1" id="KW-0732">Signal</keyword>
<accession>A0A2V2LKD7</accession>
<keyword evidence="3" id="KW-1185">Reference proteome</keyword>
<organism evidence="2 3">
    <name type="scientific">Meridianimarinicoccus roseus</name>
    <dbReference type="NCBI Taxonomy" id="2072018"/>
    <lineage>
        <taxon>Bacteria</taxon>
        <taxon>Pseudomonadati</taxon>
        <taxon>Pseudomonadota</taxon>
        <taxon>Alphaproteobacteria</taxon>
        <taxon>Rhodobacterales</taxon>
        <taxon>Paracoccaceae</taxon>
        <taxon>Meridianimarinicoccus</taxon>
    </lineage>
</organism>
<dbReference type="InterPro" id="IPR042245">
    <property type="entry name" value="Tgt2/MlaC_sf"/>
</dbReference>
<gene>
    <name evidence="2" type="ORF">DKT77_09305</name>
</gene>
<evidence type="ECO:0000313" key="2">
    <source>
        <dbReference type="EMBL" id="PWR02769.1"/>
    </source>
</evidence>
<evidence type="ECO:0000313" key="3">
    <source>
        <dbReference type="Proteomes" id="UP000245680"/>
    </source>
</evidence>
<name>A0A2V2LKD7_9RHOB</name>
<dbReference type="AlphaFoldDB" id="A0A2V2LKD7"/>
<dbReference type="OrthoDB" id="7839352at2"/>
<dbReference type="InterPro" id="IPR006311">
    <property type="entry name" value="TAT_signal"/>
</dbReference>
<dbReference type="PROSITE" id="PS51318">
    <property type="entry name" value="TAT"/>
    <property type="match status" value="1"/>
</dbReference>
<proteinExistence type="predicted"/>
<evidence type="ECO:0000256" key="1">
    <source>
        <dbReference type="SAM" id="SignalP"/>
    </source>
</evidence>
<feature type="signal peptide" evidence="1">
    <location>
        <begin position="1"/>
        <end position="32"/>
    </location>
</feature>